<name>A0A1G9X6R2_9ACTO</name>
<evidence type="ECO:0000313" key="9">
    <source>
        <dbReference type="Proteomes" id="UP000199671"/>
    </source>
</evidence>
<dbReference type="RefSeq" id="WP_176760876.1">
    <property type="nucleotide sequence ID" value="NZ_FNHU01000009.1"/>
</dbReference>
<comment type="subcellular location">
    <subcellularLocation>
        <location evidence="1">Cell membrane</location>
        <topology evidence="1">Multi-pass membrane protein</topology>
    </subcellularLocation>
</comment>
<keyword evidence="5" id="KW-1133">Transmembrane helix</keyword>
<evidence type="ECO:0000256" key="5">
    <source>
        <dbReference type="ARBA" id="ARBA00022989"/>
    </source>
</evidence>
<evidence type="ECO:0000259" key="7">
    <source>
        <dbReference type="Pfam" id="PF02706"/>
    </source>
</evidence>
<protein>
    <submittedName>
        <fullName evidence="8">Capsular polysaccharide biosynthesis protein</fullName>
    </submittedName>
</protein>
<evidence type="ECO:0000256" key="4">
    <source>
        <dbReference type="ARBA" id="ARBA00022692"/>
    </source>
</evidence>
<dbReference type="InterPro" id="IPR050445">
    <property type="entry name" value="Bact_polysacc_biosynth/exp"/>
</dbReference>
<evidence type="ECO:0000256" key="2">
    <source>
        <dbReference type="ARBA" id="ARBA00006683"/>
    </source>
</evidence>
<evidence type="ECO:0000256" key="3">
    <source>
        <dbReference type="ARBA" id="ARBA00022475"/>
    </source>
</evidence>
<evidence type="ECO:0000313" key="8">
    <source>
        <dbReference type="EMBL" id="SDM92438.1"/>
    </source>
</evidence>
<dbReference type="PANTHER" id="PTHR32309">
    <property type="entry name" value="TYROSINE-PROTEIN KINASE"/>
    <property type="match status" value="1"/>
</dbReference>
<sequence>MTPDRIVRALRRRWPVVAALSLLAAALGVLSAAVTPPVYRSTVTSILAVSSFDGVSNVTSAANVINTVAPTLAEISTSRSMLDSVAADTGIPAEEIAAHITVSNPTDTLLIVVRATGSSPDQAEAIAAAATDALAEHASSMNVTIGSTNVHLSLSEVDASPTALLIGPSKSRNGAIGLIVGGWLGLAATLALETGQRTMHANPSPQPRPNRP</sequence>
<dbReference type="EMBL" id="FNHU01000009">
    <property type="protein sequence ID" value="SDM92438.1"/>
    <property type="molecule type" value="Genomic_DNA"/>
</dbReference>
<feature type="domain" description="Polysaccharide chain length determinant N-terminal" evidence="7">
    <location>
        <begin position="5"/>
        <end position="88"/>
    </location>
</feature>
<comment type="similarity">
    <text evidence="2">Belongs to the CpsC/CapA family.</text>
</comment>
<evidence type="ECO:0000256" key="1">
    <source>
        <dbReference type="ARBA" id="ARBA00004651"/>
    </source>
</evidence>
<dbReference type="PANTHER" id="PTHR32309:SF13">
    <property type="entry name" value="FERRIC ENTEROBACTIN TRANSPORT PROTEIN FEPE"/>
    <property type="match status" value="1"/>
</dbReference>
<dbReference type="Pfam" id="PF02706">
    <property type="entry name" value="Wzz"/>
    <property type="match status" value="1"/>
</dbReference>
<keyword evidence="3" id="KW-1003">Cell membrane</keyword>
<keyword evidence="4" id="KW-0812">Transmembrane</keyword>
<dbReference type="AlphaFoldDB" id="A0A1G9X6R2"/>
<accession>A0A1G9X6R2</accession>
<proteinExistence type="inferred from homology"/>
<evidence type="ECO:0000256" key="6">
    <source>
        <dbReference type="ARBA" id="ARBA00023136"/>
    </source>
</evidence>
<dbReference type="Proteomes" id="UP000199671">
    <property type="component" value="Unassembled WGS sequence"/>
</dbReference>
<keyword evidence="6" id="KW-0472">Membrane</keyword>
<reference evidence="8 9" key="1">
    <citation type="submission" date="2016-10" db="EMBL/GenBank/DDBJ databases">
        <authorList>
            <person name="de Groot N.N."/>
        </authorList>
    </citation>
    <scope>NUCLEOTIDE SEQUENCE [LARGE SCALE GENOMIC DNA]</scope>
    <source>
        <strain evidence="8 9">KPR-7B</strain>
    </source>
</reference>
<dbReference type="InterPro" id="IPR003856">
    <property type="entry name" value="LPS_length_determ_N"/>
</dbReference>
<gene>
    <name evidence="8" type="ORF">SAMN04487766_10916</name>
</gene>
<dbReference type="GO" id="GO:0005886">
    <property type="term" value="C:plasma membrane"/>
    <property type="evidence" value="ECO:0007669"/>
    <property type="project" value="UniProtKB-SubCell"/>
</dbReference>
<organism evidence="8 9">
    <name type="scientific">Actinomyces ruminicola</name>
    <dbReference type="NCBI Taxonomy" id="332524"/>
    <lineage>
        <taxon>Bacteria</taxon>
        <taxon>Bacillati</taxon>
        <taxon>Actinomycetota</taxon>
        <taxon>Actinomycetes</taxon>
        <taxon>Actinomycetales</taxon>
        <taxon>Actinomycetaceae</taxon>
        <taxon>Actinomyces</taxon>
    </lineage>
</organism>
<dbReference type="GO" id="GO:0004713">
    <property type="term" value="F:protein tyrosine kinase activity"/>
    <property type="evidence" value="ECO:0007669"/>
    <property type="project" value="TreeGrafter"/>
</dbReference>